<accession>A0A6G0Y365</accession>
<protein>
    <submittedName>
        <fullName evidence="1">Centriolar coiled-coil protein</fullName>
    </submittedName>
</protein>
<dbReference type="GO" id="GO:0032465">
    <property type="term" value="P:regulation of cytokinesis"/>
    <property type="evidence" value="ECO:0007669"/>
    <property type="project" value="InterPro"/>
</dbReference>
<dbReference type="PANTHER" id="PTHR13594:SF1">
    <property type="entry name" value="CENTRIOLAR COILED-COIL PROTEIN OF 110 KDA"/>
    <property type="match status" value="1"/>
</dbReference>
<evidence type="ECO:0000313" key="2">
    <source>
        <dbReference type="Proteomes" id="UP000478052"/>
    </source>
</evidence>
<dbReference type="Proteomes" id="UP000478052">
    <property type="component" value="Unassembled WGS sequence"/>
</dbReference>
<dbReference type="Pfam" id="PF16025">
    <property type="entry name" value="CaM_bind"/>
    <property type="match status" value="1"/>
</dbReference>
<feature type="non-terminal residue" evidence="1">
    <location>
        <position position="284"/>
    </location>
</feature>
<sequence length="284" mass="32256">MALKTDMYVSCIKIFGVPIVPPLMTDQKRKEMKEYKEKAIDYEHRFKGKKVNLDCGVMITSTEMQKIKNYESPTTVLKEPVYNDVNNINKITILNGIKTDGSISLEIPTLISEDNEHNFYDYFNDFYDFETVSLTEKSDDTLIPQQESNSNLTVNNSITLNEDNLNDNSLYKESSIKSANHNLIQNSSDTLVPKQEPTQLLTVANTNIHVDGDNISTKRIPRLRSNSYTLSSPSPIMGAFLNSQVQQQLMGPKSLENNINHSKESKSEPLSIYMTNDNDEKILK</sequence>
<organism evidence="1 2">
    <name type="scientific">Aphis craccivora</name>
    <name type="common">Cowpea aphid</name>
    <dbReference type="NCBI Taxonomy" id="307492"/>
    <lineage>
        <taxon>Eukaryota</taxon>
        <taxon>Metazoa</taxon>
        <taxon>Ecdysozoa</taxon>
        <taxon>Arthropoda</taxon>
        <taxon>Hexapoda</taxon>
        <taxon>Insecta</taxon>
        <taxon>Pterygota</taxon>
        <taxon>Neoptera</taxon>
        <taxon>Paraneoptera</taxon>
        <taxon>Hemiptera</taxon>
        <taxon>Sternorrhyncha</taxon>
        <taxon>Aphidomorpha</taxon>
        <taxon>Aphidoidea</taxon>
        <taxon>Aphididae</taxon>
        <taxon>Aphidini</taxon>
        <taxon>Aphis</taxon>
        <taxon>Aphis</taxon>
    </lineage>
</organism>
<dbReference type="GO" id="GO:0005814">
    <property type="term" value="C:centriole"/>
    <property type="evidence" value="ECO:0007669"/>
    <property type="project" value="InterPro"/>
</dbReference>
<dbReference type="GO" id="GO:1903723">
    <property type="term" value="P:negative regulation of centriole elongation"/>
    <property type="evidence" value="ECO:0007669"/>
    <property type="project" value="TreeGrafter"/>
</dbReference>
<dbReference type="OrthoDB" id="6631508at2759"/>
<dbReference type="PANTHER" id="PTHR13594">
    <property type="entry name" value="CENTRIOLAR COILED-COIL PROTEIN OF 110 KDA"/>
    <property type="match status" value="1"/>
</dbReference>
<dbReference type="GO" id="GO:0007099">
    <property type="term" value="P:centriole replication"/>
    <property type="evidence" value="ECO:0007669"/>
    <property type="project" value="InterPro"/>
</dbReference>
<dbReference type="AlphaFoldDB" id="A0A6G0Y365"/>
<dbReference type="EMBL" id="VUJU01006447">
    <property type="protein sequence ID" value="KAF0748513.1"/>
    <property type="molecule type" value="Genomic_DNA"/>
</dbReference>
<keyword evidence="2" id="KW-1185">Reference proteome</keyword>
<comment type="caution">
    <text evidence="1">The sequence shown here is derived from an EMBL/GenBank/DDBJ whole genome shotgun (WGS) entry which is preliminary data.</text>
</comment>
<proteinExistence type="predicted"/>
<gene>
    <name evidence="1" type="ORF">FWK35_00023122</name>
</gene>
<name>A0A6G0Y365_APHCR</name>
<evidence type="ECO:0000313" key="1">
    <source>
        <dbReference type="EMBL" id="KAF0748513.1"/>
    </source>
</evidence>
<reference evidence="1 2" key="1">
    <citation type="submission" date="2019-08" db="EMBL/GenBank/DDBJ databases">
        <title>Whole genome of Aphis craccivora.</title>
        <authorList>
            <person name="Voronova N.V."/>
            <person name="Shulinski R.S."/>
            <person name="Bandarenka Y.V."/>
            <person name="Zhorov D.G."/>
            <person name="Warner D."/>
        </authorList>
    </citation>
    <scope>NUCLEOTIDE SEQUENCE [LARGE SCALE GENOMIC DNA]</scope>
    <source>
        <strain evidence="1">180601</strain>
        <tissue evidence="1">Whole Body</tissue>
    </source>
</reference>
<dbReference type="InterPro" id="IPR033207">
    <property type="entry name" value="CCP110"/>
</dbReference>
<dbReference type="GO" id="GO:0032053">
    <property type="term" value="P:ciliary basal body organization"/>
    <property type="evidence" value="ECO:0007669"/>
    <property type="project" value="TreeGrafter"/>
</dbReference>